<reference evidence="5 6" key="1">
    <citation type="submission" date="2017-08" db="EMBL/GenBank/DDBJ databases">
        <authorList>
            <person name="de Groot N.N."/>
        </authorList>
    </citation>
    <scope>NUCLEOTIDE SEQUENCE [LARGE SCALE GENOMIC DNA]</scope>
    <source>
        <strain evidence="5 6">JC228</strain>
    </source>
</reference>
<evidence type="ECO:0000313" key="5">
    <source>
        <dbReference type="EMBL" id="SNX74819.1"/>
    </source>
</evidence>
<proteinExistence type="predicted"/>
<dbReference type="CDD" id="cd02440">
    <property type="entry name" value="AdoMet_MTases"/>
    <property type="match status" value="1"/>
</dbReference>
<dbReference type="PANTHER" id="PTHR43464:SF19">
    <property type="entry name" value="UBIQUINONE BIOSYNTHESIS O-METHYLTRANSFERASE, MITOCHONDRIAL"/>
    <property type="match status" value="1"/>
</dbReference>
<keyword evidence="1 5" id="KW-0489">Methyltransferase</keyword>
<evidence type="ECO:0000256" key="3">
    <source>
        <dbReference type="ARBA" id="ARBA00022691"/>
    </source>
</evidence>
<evidence type="ECO:0000256" key="2">
    <source>
        <dbReference type="ARBA" id="ARBA00022679"/>
    </source>
</evidence>
<dbReference type="AlphaFoldDB" id="A0A285D4X9"/>
<protein>
    <submittedName>
        <fullName evidence="5">Methyltransferase family protein</fullName>
    </submittedName>
</protein>
<dbReference type="InterPro" id="IPR029063">
    <property type="entry name" value="SAM-dependent_MTases_sf"/>
</dbReference>
<dbReference type="GO" id="GO:0032259">
    <property type="term" value="P:methylation"/>
    <property type="evidence" value="ECO:0007669"/>
    <property type="project" value="UniProtKB-KW"/>
</dbReference>
<dbReference type="SUPFAM" id="SSF53335">
    <property type="entry name" value="S-adenosyl-L-methionine-dependent methyltransferases"/>
    <property type="match status" value="1"/>
</dbReference>
<organism evidence="5 6">
    <name type="scientific">Bacillus oleivorans</name>
    <dbReference type="NCBI Taxonomy" id="1448271"/>
    <lineage>
        <taxon>Bacteria</taxon>
        <taxon>Bacillati</taxon>
        <taxon>Bacillota</taxon>
        <taxon>Bacilli</taxon>
        <taxon>Bacillales</taxon>
        <taxon>Bacillaceae</taxon>
        <taxon>Bacillus</taxon>
    </lineage>
</organism>
<keyword evidence="2 5" id="KW-0808">Transferase</keyword>
<dbReference type="RefSeq" id="WP_097160137.1">
    <property type="nucleotide sequence ID" value="NZ_JBEPMQ010000011.1"/>
</dbReference>
<name>A0A285D4X9_9BACI</name>
<feature type="domain" description="Methyltransferase" evidence="4">
    <location>
        <begin position="53"/>
        <end position="154"/>
    </location>
</feature>
<accession>A0A285D4X9</accession>
<dbReference type="Pfam" id="PF13649">
    <property type="entry name" value="Methyltransf_25"/>
    <property type="match status" value="1"/>
</dbReference>
<dbReference type="PANTHER" id="PTHR43464">
    <property type="entry name" value="METHYLTRANSFERASE"/>
    <property type="match status" value="1"/>
</dbReference>
<sequence>MNRLEFIRNEEKKYHDFCYNHFSLFEEGSWLAKPVKTVIDLMSFFEIKNNVQVLDLGCGVGRNSIPVAEKLKNSYGKVVCVDFLDSAIEKLKFYSLQYGVEHIIHAEKADIGTYFIEPHQYDFIVAISSLEHVESESVFDKVLHRIASGTKPGGIACFIINSEVQEIDRITNEYLDALMEINLLTDSVLAKLDHVFQNWKVLMELVKPLEYEITRNHRSILLTTNAITFVARKGNEK</sequence>
<keyword evidence="6" id="KW-1185">Reference proteome</keyword>
<dbReference type="InterPro" id="IPR041698">
    <property type="entry name" value="Methyltransf_25"/>
</dbReference>
<dbReference type="OrthoDB" id="9804312at2"/>
<evidence type="ECO:0000259" key="4">
    <source>
        <dbReference type="Pfam" id="PF13649"/>
    </source>
</evidence>
<keyword evidence="3" id="KW-0949">S-adenosyl-L-methionine</keyword>
<dbReference type="Gene3D" id="3.40.50.150">
    <property type="entry name" value="Vaccinia Virus protein VP39"/>
    <property type="match status" value="1"/>
</dbReference>
<dbReference type="Proteomes" id="UP000219546">
    <property type="component" value="Unassembled WGS sequence"/>
</dbReference>
<evidence type="ECO:0000313" key="6">
    <source>
        <dbReference type="Proteomes" id="UP000219546"/>
    </source>
</evidence>
<dbReference type="GO" id="GO:0008168">
    <property type="term" value="F:methyltransferase activity"/>
    <property type="evidence" value="ECO:0007669"/>
    <property type="project" value="UniProtKB-KW"/>
</dbReference>
<dbReference type="EMBL" id="OAOP01000010">
    <property type="protein sequence ID" value="SNX74819.1"/>
    <property type="molecule type" value="Genomic_DNA"/>
</dbReference>
<gene>
    <name evidence="5" type="ORF">SAMN05877753_11096</name>
</gene>
<evidence type="ECO:0000256" key="1">
    <source>
        <dbReference type="ARBA" id="ARBA00022603"/>
    </source>
</evidence>